<dbReference type="PROSITE" id="PS50853">
    <property type="entry name" value="FN3"/>
    <property type="match status" value="2"/>
</dbReference>
<feature type="domain" description="Fibronectin type-III" evidence="1">
    <location>
        <begin position="602"/>
        <end position="694"/>
    </location>
</feature>
<dbReference type="SUPFAM" id="SSF54001">
    <property type="entry name" value="Cysteine proteinases"/>
    <property type="match status" value="1"/>
</dbReference>
<evidence type="ECO:0000313" key="2">
    <source>
        <dbReference type="EMBL" id="GBF51855.1"/>
    </source>
</evidence>
<organism evidence="2 3">
    <name type="scientific">Leptospira ryugenii</name>
    <dbReference type="NCBI Taxonomy" id="1917863"/>
    <lineage>
        <taxon>Bacteria</taxon>
        <taxon>Pseudomonadati</taxon>
        <taxon>Spirochaetota</taxon>
        <taxon>Spirochaetia</taxon>
        <taxon>Leptospirales</taxon>
        <taxon>Leptospiraceae</taxon>
        <taxon>Leptospira</taxon>
    </lineage>
</organism>
<keyword evidence="3" id="KW-1185">Reference proteome</keyword>
<comment type="caution">
    <text evidence="2">The sequence shown here is derived from an EMBL/GenBank/DDBJ whole genome shotgun (WGS) entry which is preliminary data.</text>
</comment>
<dbReference type="CDD" id="cd02619">
    <property type="entry name" value="Peptidase_C1"/>
    <property type="match status" value="1"/>
</dbReference>
<sequence>MKRNGILALTLVSISILSFVGFLSRPIKGDPTNQSPFPTGTQIDPFELFESVPEYKVDETFTLPNQVSLESLYPPPGNQVKQKNSAAFAVGYGLVSFLVAKDKGKKNLKDLDPRSENGTASVYSPAYIYHSLNGGRDQGISLLDALFFVQSRGSVSLREYPYLADTFKVRPNANLIEVGRQNRIEEIQKVNTTQIKYIKYLLAKEKPVVTNILCFDDFLQFKGSSVYKFKNSKQTFGAQSVVVIGYDDDLRAFRILNSWGKEWGDQGYAWIDYTSFQQLTQIAYTAILSRDRFTLQKENDLFELLESDAWQGIAPPKDVYASKGEFENKIRVVWTKVPQVIGYEIYRRRKNEKKFELVGLSRSHSFEDFGVQKNQTYTYRIVSLTEEKSSKPSHESNESFASTEQKITELLPITNLEASKGIYNDRILLTWDPHLSADQYSIYKWNASSKLFKFLGKTNQTKFIDFKASKNGDVEVYRVVPSKGNLMADGSSYAGGYLDPLQQLRNPPDQIFVSKGELNRQILVRWNEIPAAKNYLVLRTKSGESDWGIIARTKETEFIDSDFSQSDYLYAIVVQFEDLSYSLPSKLESGYVNLTAARGERSKTPLISFTNDKKQGLMLRWNQLKNVESYQLYVRTKENKKWNLLRKIDANETEIPIPDLSKQTFHFLALTAKESNKEESFFSNSLVYVQTEPVKDLKKVRTFGESNLSRFLGPWTAMYWDGKSSVKPIKLDIESLSDDEFVLKWNQKEFFRGSYIIDALLIEEKGKWKIQLSNQYDSLSAEVYEKDLLPEKSRLSFVRE</sequence>
<dbReference type="InterPro" id="IPR003961">
    <property type="entry name" value="FN3_dom"/>
</dbReference>
<feature type="domain" description="Fibronectin type-III" evidence="1">
    <location>
        <begin position="315"/>
        <end position="406"/>
    </location>
</feature>
<dbReference type="SUPFAM" id="SSF49265">
    <property type="entry name" value="Fibronectin type III"/>
    <property type="match status" value="2"/>
</dbReference>
<evidence type="ECO:0000313" key="3">
    <source>
        <dbReference type="Proteomes" id="UP000245133"/>
    </source>
</evidence>
<reference evidence="2 3" key="1">
    <citation type="submission" date="2018-02" db="EMBL/GenBank/DDBJ databases">
        <title>Novel Leptospira species isolated from soil and water in Japan.</title>
        <authorList>
            <person name="Nakao R."/>
            <person name="Masuzawa T."/>
        </authorList>
    </citation>
    <scope>NUCLEOTIDE SEQUENCE [LARGE SCALE GENOMIC DNA]</scope>
    <source>
        <strain evidence="2 3">YH101</strain>
    </source>
</reference>
<dbReference type="OrthoDB" id="3648721at2"/>
<protein>
    <submittedName>
        <fullName evidence="2">Fibronectin type III domain protein</fullName>
    </submittedName>
</protein>
<dbReference type="AlphaFoldDB" id="A0A2P2E4P3"/>
<name>A0A2P2E4P3_9LEPT</name>
<dbReference type="InterPro" id="IPR000668">
    <property type="entry name" value="Peptidase_C1A_C"/>
</dbReference>
<dbReference type="Gene3D" id="2.60.40.10">
    <property type="entry name" value="Immunoglobulins"/>
    <property type="match status" value="1"/>
</dbReference>
<dbReference type="EMBL" id="BFBB01000009">
    <property type="protein sequence ID" value="GBF51855.1"/>
    <property type="molecule type" value="Genomic_DNA"/>
</dbReference>
<dbReference type="GO" id="GO:0006508">
    <property type="term" value="P:proteolysis"/>
    <property type="evidence" value="ECO:0007669"/>
    <property type="project" value="InterPro"/>
</dbReference>
<gene>
    <name evidence="2" type="ORF">LPTSP4_33930</name>
</gene>
<evidence type="ECO:0000259" key="1">
    <source>
        <dbReference type="PROSITE" id="PS50853"/>
    </source>
</evidence>
<dbReference type="Pfam" id="PF00112">
    <property type="entry name" value="Peptidase_C1"/>
    <property type="match status" value="1"/>
</dbReference>
<accession>A0A2P2E4P3</accession>
<dbReference type="Gene3D" id="3.90.70.10">
    <property type="entry name" value="Cysteine proteinases"/>
    <property type="match status" value="1"/>
</dbReference>
<dbReference type="InterPro" id="IPR036116">
    <property type="entry name" value="FN3_sf"/>
</dbReference>
<dbReference type="Proteomes" id="UP000245133">
    <property type="component" value="Unassembled WGS sequence"/>
</dbReference>
<dbReference type="RefSeq" id="WP_135355092.1">
    <property type="nucleotide sequence ID" value="NZ_BFBB01000009.1"/>
</dbReference>
<proteinExistence type="predicted"/>
<dbReference type="GO" id="GO:0008234">
    <property type="term" value="F:cysteine-type peptidase activity"/>
    <property type="evidence" value="ECO:0007669"/>
    <property type="project" value="InterPro"/>
</dbReference>
<dbReference type="InterPro" id="IPR013783">
    <property type="entry name" value="Ig-like_fold"/>
</dbReference>
<dbReference type="CDD" id="cd00063">
    <property type="entry name" value="FN3"/>
    <property type="match status" value="1"/>
</dbReference>
<dbReference type="InterPro" id="IPR038765">
    <property type="entry name" value="Papain-like_cys_pep_sf"/>
</dbReference>